<dbReference type="PIRSF" id="PIRSF005499">
    <property type="entry name" value="PNPase"/>
    <property type="match status" value="1"/>
</dbReference>
<dbReference type="CDD" id="cd11364">
    <property type="entry name" value="RNase_PH_PNPase_2"/>
    <property type="match status" value="1"/>
</dbReference>
<dbReference type="GO" id="GO:0004654">
    <property type="term" value="F:polyribonucleotide nucleotidyltransferase activity"/>
    <property type="evidence" value="ECO:0007669"/>
    <property type="project" value="UniProtKB-UniRule"/>
</dbReference>
<dbReference type="FunFam" id="2.40.50.140:FF:000178">
    <property type="entry name" value="Polyribonucleotide nucleotidyltransferase"/>
    <property type="match status" value="1"/>
</dbReference>
<dbReference type="STRING" id="28131.BWX40_00860"/>
<dbReference type="InterPro" id="IPR004087">
    <property type="entry name" value="KH_dom"/>
</dbReference>
<dbReference type="PROSITE" id="PS50126">
    <property type="entry name" value="S1"/>
    <property type="match status" value="1"/>
</dbReference>
<feature type="binding site" evidence="8">
    <location>
        <position position="502"/>
    </location>
    <ligand>
        <name>Mg(2+)</name>
        <dbReference type="ChEBI" id="CHEBI:18420"/>
    </ligand>
</feature>
<dbReference type="PANTHER" id="PTHR11252">
    <property type="entry name" value="POLYRIBONUCLEOTIDE NUCLEOTIDYLTRANSFERASE"/>
    <property type="match status" value="1"/>
</dbReference>
<gene>
    <name evidence="8" type="primary">pnp</name>
    <name evidence="11" type="ORF">PIOMA14_I_1467</name>
</gene>
<dbReference type="SMART" id="SM00322">
    <property type="entry name" value="KH"/>
    <property type="match status" value="1"/>
</dbReference>
<dbReference type="CDD" id="cd02393">
    <property type="entry name" value="KH-I_PNPase"/>
    <property type="match status" value="1"/>
</dbReference>
<dbReference type="Pfam" id="PF00575">
    <property type="entry name" value="S1"/>
    <property type="match status" value="1"/>
</dbReference>
<dbReference type="SUPFAM" id="SSF50249">
    <property type="entry name" value="Nucleic acid-binding proteins"/>
    <property type="match status" value="1"/>
</dbReference>
<dbReference type="InterPro" id="IPR015847">
    <property type="entry name" value="ExoRNase_PH_dom2"/>
</dbReference>
<dbReference type="InterPro" id="IPR036456">
    <property type="entry name" value="PNPase_PH_RNA-bd_sf"/>
</dbReference>
<comment type="catalytic activity">
    <reaction evidence="8">
        <text>RNA(n+1) + phosphate = RNA(n) + a ribonucleoside 5'-diphosphate</text>
        <dbReference type="Rhea" id="RHEA:22096"/>
        <dbReference type="Rhea" id="RHEA-COMP:14527"/>
        <dbReference type="Rhea" id="RHEA-COMP:17342"/>
        <dbReference type="ChEBI" id="CHEBI:43474"/>
        <dbReference type="ChEBI" id="CHEBI:57930"/>
        <dbReference type="ChEBI" id="CHEBI:140395"/>
        <dbReference type="EC" id="2.7.7.8"/>
    </reaction>
</comment>
<dbReference type="HAMAP" id="MF_01595">
    <property type="entry name" value="PNPase"/>
    <property type="match status" value="1"/>
</dbReference>
<keyword evidence="4 8" id="KW-0548">Nucleotidyltransferase</keyword>
<dbReference type="Pfam" id="PF01138">
    <property type="entry name" value="RNase_PH"/>
    <property type="match status" value="2"/>
</dbReference>
<comment type="function">
    <text evidence="8">Involved in mRNA degradation. Catalyzes the phosphorolysis of single-stranded polyribonucleotides processively in the 3'- to 5'-direction.</text>
</comment>
<evidence type="ECO:0000256" key="1">
    <source>
        <dbReference type="ARBA" id="ARBA00007404"/>
    </source>
</evidence>
<dbReference type="InterPro" id="IPR012162">
    <property type="entry name" value="PNPase"/>
</dbReference>
<accession>A0A0S3UKP6</accession>
<evidence type="ECO:0000256" key="6">
    <source>
        <dbReference type="ARBA" id="ARBA00022842"/>
    </source>
</evidence>
<dbReference type="NCBIfam" id="TIGR03591">
    <property type="entry name" value="polynuc_phos"/>
    <property type="match status" value="1"/>
</dbReference>
<keyword evidence="6 8" id="KW-0460">Magnesium</keyword>
<dbReference type="EC" id="2.7.7.8" evidence="8"/>
<dbReference type="SUPFAM" id="SSF46915">
    <property type="entry name" value="Polynucleotide phosphorylase/guanosine pentaphosphate synthase (PNPase/GPSI), domain 3"/>
    <property type="match status" value="1"/>
</dbReference>
<sequence length="738" mass="82068">MNVITKTLQLADGRSITIETGKVAKQADGAAVIRMGNTVLLATVCAAKEAVPGTDFMPLQVDYREQYAAAGRFPGGFTKREGKANDDEILTSRLVDRVLRPLFPSDYHTEVFVTVMLLSADGVDMPDALAGFAASVAMQCSNIPIEHPISEVRVARVNGEYIIDPTFEQMEEADMDIMVGATKDNIMMVEGEMDEVSEQDLINALKAAHDAIKPMCEIQEELAKELGTDVKREYCDEVNDEELREQVKKETYDACYAEAQSGDNDKKHREEVYDKIKSDFIERYDAAHTDLSEDDLEEKHAQIERYYADVQRDSMRRSVLDTGKRMDGRACDEIRPIWCEVDPLPMPHGSAYFQRGETLALATCTLGTKLDEKMVDNVLDKSYQRFLLHYNFPPFCTGEAKAQRGVGRREIGHGHLAWRGLKGMIPEDFPYTVRLVSQVLESNGSSSMATVCSGTLALMDAGVPIKKPVSGIAMGLIKNPGEEKYAVLSDILGDEDHLGDMDFKTTGTRDGITATQMDIKCDGLSFEILEKALMQAKQAREYILGKIVETISEPREEMKPQVPRIEALEIPKEFIGAIIGPGGKIIQQMQEESGATITIDEVDGVGKIQVSAPNKSAINAAMGKIKSIVAVPEIGEVYEGTVRSIMPYGCFVEIMPGKDGLLHISEIDWKRLETVEEAGIKEGDKLQVKLLDIDPKTGKYKLSRRCLLEKPEGYVEPQRRPRADRGERRPRRDDNHRS</sequence>
<evidence type="ECO:0000256" key="5">
    <source>
        <dbReference type="ARBA" id="ARBA00022723"/>
    </source>
</evidence>
<dbReference type="InterPro" id="IPR027408">
    <property type="entry name" value="PNPase/RNase_PH_dom_sf"/>
</dbReference>
<dbReference type="AlphaFoldDB" id="A0A0S3UKP6"/>
<dbReference type="FunFam" id="3.30.1370.10:FF:000001">
    <property type="entry name" value="Polyribonucleotide nucleotidyltransferase"/>
    <property type="match status" value="1"/>
</dbReference>
<dbReference type="GO" id="GO:0000287">
    <property type="term" value="F:magnesium ion binding"/>
    <property type="evidence" value="ECO:0007669"/>
    <property type="project" value="UniProtKB-UniRule"/>
</dbReference>
<organism evidence="11 12">
    <name type="scientific">Prevotella intermedia</name>
    <dbReference type="NCBI Taxonomy" id="28131"/>
    <lineage>
        <taxon>Bacteria</taxon>
        <taxon>Pseudomonadati</taxon>
        <taxon>Bacteroidota</taxon>
        <taxon>Bacteroidia</taxon>
        <taxon>Bacteroidales</taxon>
        <taxon>Prevotellaceae</taxon>
        <taxon>Prevotella</taxon>
    </lineage>
</organism>
<reference evidence="11 12" key="1">
    <citation type="journal article" date="2016" name="DNA Res.">
        <title>The complete genome sequencing of Prevotella intermedia strain OMA14 and a subsequent fine-scale, intra-species genomic comparison reveal an unusual amplification of conjugative and mobile transposons and identify a novel Prevotella-lineage-specific repeat.</title>
        <authorList>
            <person name="Naito M."/>
            <person name="Ogura Y."/>
            <person name="Itoh T."/>
            <person name="Shoji M."/>
            <person name="Okamoto M."/>
            <person name="Hayashi T."/>
            <person name="Nakayama K."/>
        </authorList>
    </citation>
    <scope>NUCLEOTIDE SEQUENCE [LARGE SCALE GENOMIC DNA]</scope>
    <source>
        <strain evidence="11 12">OMA14</strain>
    </source>
</reference>
<protein>
    <recommendedName>
        <fullName evidence="8">Polyribonucleotide nucleotidyltransferase</fullName>
        <ecNumber evidence="8">2.7.7.8</ecNumber>
    </recommendedName>
    <alternativeName>
        <fullName evidence="8">Polynucleotide phosphorylase</fullName>
        <shortName evidence="8">PNPase</shortName>
    </alternativeName>
</protein>
<feature type="binding site" evidence="8">
    <location>
        <position position="496"/>
    </location>
    <ligand>
        <name>Mg(2+)</name>
        <dbReference type="ChEBI" id="CHEBI:18420"/>
    </ligand>
</feature>
<dbReference type="PROSITE" id="PS50084">
    <property type="entry name" value="KH_TYPE_1"/>
    <property type="match status" value="1"/>
</dbReference>
<feature type="region of interest" description="Disordered" evidence="9">
    <location>
        <begin position="712"/>
        <end position="738"/>
    </location>
</feature>
<dbReference type="InterPro" id="IPR036612">
    <property type="entry name" value="KH_dom_type_1_sf"/>
</dbReference>
<evidence type="ECO:0000313" key="12">
    <source>
        <dbReference type="Proteomes" id="UP000217431"/>
    </source>
</evidence>
<dbReference type="SUPFAM" id="SSF54791">
    <property type="entry name" value="Eukaryotic type KH-domain (KH-domain type I)"/>
    <property type="match status" value="1"/>
</dbReference>
<dbReference type="Gene3D" id="2.40.50.140">
    <property type="entry name" value="Nucleic acid-binding proteins"/>
    <property type="match status" value="1"/>
</dbReference>
<dbReference type="InterPro" id="IPR001247">
    <property type="entry name" value="ExoRNase_PH_dom1"/>
</dbReference>
<dbReference type="GO" id="GO:0000175">
    <property type="term" value="F:3'-5'-RNA exonuclease activity"/>
    <property type="evidence" value="ECO:0007669"/>
    <property type="project" value="TreeGrafter"/>
</dbReference>
<proteinExistence type="inferred from homology"/>
<dbReference type="PANTHER" id="PTHR11252:SF0">
    <property type="entry name" value="POLYRIBONUCLEOTIDE NUCLEOTIDYLTRANSFERASE 1, MITOCHONDRIAL"/>
    <property type="match status" value="1"/>
</dbReference>
<dbReference type="FunFam" id="3.30.230.70:FF:000001">
    <property type="entry name" value="Polyribonucleotide nucleotidyltransferase"/>
    <property type="match status" value="1"/>
</dbReference>
<evidence type="ECO:0000259" key="10">
    <source>
        <dbReference type="PROSITE" id="PS50126"/>
    </source>
</evidence>
<keyword evidence="3 8" id="KW-0808">Transferase</keyword>
<dbReference type="Gene3D" id="3.30.230.70">
    <property type="entry name" value="GHMP Kinase, N-terminal domain"/>
    <property type="match status" value="2"/>
</dbReference>
<dbReference type="InterPro" id="IPR020568">
    <property type="entry name" value="Ribosomal_Su5_D2-typ_SF"/>
</dbReference>
<feature type="domain" description="S1 motif" evidence="10">
    <location>
        <begin position="635"/>
        <end position="705"/>
    </location>
</feature>
<comment type="subcellular location">
    <subcellularLocation>
        <location evidence="8">Cytoplasm</location>
    </subcellularLocation>
</comment>
<keyword evidence="7 8" id="KW-0694">RNA-binding</keyword>
<dbReference type="Pfam" id="PF00013">
    <property type="entry name" value="KH_1"/>
    <property type="match status" value="1"/>
</dbReference>
<dbReference type="InterPro" id="IPR012340">
    <property type="entry name" value="NA-bd_OB-fold"/>
</dbReference>
<dbReference type="CDD" id="cd04472">
    <property type="entry name" value="S1_PNPase"/>
    <property type="match status" value="1"/>
</dbReference>
<dbReference type="NCBIfam" id="NF008805">
    <property type="entry name" value="PRK11824.1"/>
    <property type="match status" value="1"/>
</dbReference>
<dbReference type="Pfam" id="PF03726">
    <property type="entry name" value="PNPase"/>
    <property type="match status" value="1"/>
</dbReference>
<dbReference type="InterPro" id="IPR036345">
    <property type="entry name" value="ExoRNase_PH_dom2_sf"/>
</dbReference>
<dbReference type="InterPro" id="IPR015848">
    <property type="entry name" value="PNPase_PH_RNA-bd_bac/org-type"/>
</dbReference>
<evidence type="ECO:0000256" key="7">
    <source>
        <dbReference type="ARBA" id="ARBA00022884"/>
    </source>
</evidence>
<keyword evidence="5 8" id="KW-0479">Metal-binding</keyword>
<dbReference type="Pfam" id="PF03725">
    <property type="entry name" value="RNase_PH_C"/>
    <property type="match status" value="1"/>
</dbReference>
<evidence type="ECO:0000256" key="9">
    <source>
        <dbReference type="SAM" id="MobiDB-lite"/>
    </source>
</evidence>
<name>A0A0S3UKP6_PREIN</name>
<dbReference type="RefSeq" id="WP_096405779.1">
    <property type="nucleotide sequence ID" value="NZ_AP014597.1"/>
</dbReference>
<comment type="cofactor">
    <cofactor evidence="8">
        <name>Mg(2+)</name>
        <dbReference type="ChEBI" id="CHEBI:18420"/>
    </cofactor>
</comment>
<dbReference type="SUPFAM" id="SSF54211">
    <property type="entry name" value="Ribosomal protein S5 domain 2-like"/>
    <property type="match status" value="2"/>
</dbReference>
<dbReference type="CDD" id="cd11363">
    <property type="entry name" value="RNase_PH_PNPase_1"/>
    <property type="match status" value="1"/>
</dbReference>
<dbReference type="GO" id="GO:0003723">
    <property type="term" value="F:RNA binding"/>
    <property type="evidence" value="ECO:0007669"/>
    <property type="project" value="UniProtKB-UniRule"/>
</dbReference>
<evidence type="ECO:0000256" key="2">
    <source>
        <dbReference type="ARBA" id="ARBA00022490"/>
    </source>
</evidence>
<dbReference type="GO" id="GO:0005829">
    <property type="term" value="C:cytosol"/>
    <property type="evidence" value="ECO:0007669"/>
    <property type="project" value="TreeGrafter"/>
</dbReference>
<dbReference type="SUPFAM" id="SSF55666">
    <property type="entry name" value="Ribonuclease PH domain 2-like"/>
    <property type="match status" value="2"/>
</dbReference>
<dbReference type="GO" id="GO:0006396">
    <property type="term" value="P:RNA processing"/>
    <property type="evidence" value="ECO:0007669"/>
    <property type="project" value="InterPro"/>
</dbReference>
<evidence type="ECO:0000256" key="3">
    <source>
        <dbReference type="ARBA" id="ARBA00022679"/>
    </source>
</evidence>
<evidence type="ECO:0000256" key="4">
    <source>
        <dbReference type="ARBA" id="ARBA00022695"/>
    </source>
</evidence>
<keyword evidence="2 8" id="KW-0963">Cytoplasm</keyword>
<dbReference type="Proteomes" id="UP000217431">
    <property type="component" value="Chromosome I"/>
</dbReference>
<comment type="similarity">
    <text evidence="1 8">Belongs to the polyribonucleotide nucleotidyltransferase family.</text>
</comment>
<dbReference type="EMBL" id="AP014597">
    <property type="protein sequence ID" value="BAU17975.1"/>
    <property type="molecule type" value="Genomic_DNA"/>
</dbReference>
<dbReference type="GO" id="GO:0006402">
    <property type="term" value="P:mRNA catabolic process"/>
    <property type="evidence" value="ECO:0007669"/>
    <property type="project" value="UniProtKB-UniRule"/>
</dbReference>
<dbReference type="InterPro" id="IPR004088">
    <property type="entry name" value="KH_dom_type_1"/>
</dbReference>
<evidence type="ECO:0000313" key="11">
    <source>
        <dbReference type="EMBL" id="BAU17975.1"/>
    </source>
</evidence>
<dbReference type="SMART" id="SM00316">
    <property type="entry name" value="S1"/>
    <property type="match status" value="1"/>
</dbReference>
<dbReference type="InterPro" id="IPR003029">
    <property type="entry name" value="S1_domain"/>
</dbReference>
<evidence type="ECO:0000256" key="8">
    <source>
        <dbReference type="HAMAP-Rule" id="MF_01595"/>
    </source>
</evidence>
<dbReference type="Gene3D" id="3.30.1370.10">
    <property type="entry name" value="K Homology domain, type 1"/>
    <property type="match status" value="1"/>
</dbReference>